<comment type="similarity">
    <text evidence="4">Belongs to the vitamin-B12 independent methionine synthase family.</text>
</comment>
<evidence type="ECO:0000313" key="16">
    <source>
        <dbReference type="Proteomes" id="UP000724268"/>
    </source>
</evidence>
<evidence type="ECO:0000256" key="2">
    <source>
        <dbReference type="ARBA" id="ARBA00002777"/>
    </source>
</evidence>
<keyword evidence="8 15" id="KW-0808">Transferase</keyword>
<keyword evidence="6 15" id="KW-0489">Methyltransferase</keyword>
<keyword evidence="7" id="KW-0028">Amino-acid biosynthesis</keyword>
<keyword evidence="9" id="KW-0479">Metal-binding</keyword>
<dbReference type="Pfam" id="PF08267">
    <property type="entry name" value="Meth_synt_1"/>
    <property type="match status" value="1"/>
</dbReference>
<dbReference type="InterPro" id="IPR038071">
    <property type="entry name" value="UROD/MetE-like_sf"/>
</dbReference>
<evidence type="ECO:0000256" key="9">
    <source>
        <dbReference type="ARBA" id="ARBA00022723"/>
    </source>
</evidence>
<dbReference type="EC" id="2.1.1.14" evidence="5"/>
<dbReference type="InterPro" id="IPR013215">
    <property type="entry name" value="Cbl-indep_Met_Synth_N"/>
</dbReference>
<evidence type="ECO:0000313" key="15">
    <source>
        <dbReference type="EMBL" id="MBW6395170.1"/>
    </source>
</evidence>
<name>A0ABS6ZYR0_9DEIN</name>
<dbReference type="PIRSF" id="PIRSF000382">
    <property type="entry name" value="MeTrfase_B12_ind"/>
    <property type="match status" value="1"/>
</dbReference>
<evidence type="ECO:0000256" key="8">
    <source>
        <dbReference type="ARBA" id="ARBA00022679"/>
    </source>
</evidence>
<keyword evidence="11" id="KW-0486">Methionine biosynthesis</keyword>
<protein>
    <recommendedName>
        <fullName evidence="5">5-methyltetrahydropteroyltriglutamate--homocysteine S-methyltransferase</fullName>
        <ecNumber evidence="5">2.1.1.14</ecNumber>
    </recommendedName>
</protein>
<keyword evidence="10" id="KW-0862">Zinc</keyword>
<feature type="region of interest" description="Disordered" evidence="12">
    <location>
        <begin position="365"/>
        <end position="392"/>
    </location>
</feature>
<comment type="caution">
    <text evidence="15">The sequence shown here is derived from an EMBL/GenBank/DDBJ whole genome shotgun (WGS) entry which is preliminary data.</text>
</comment>
<evidence type="ECO:0000256" key="11">
    <source>
        <dbReference type="ARBA" id="ARBA00023167"/>
    </source>
</evidence>
<dbReference type="InterPro" id="IPR002629">
    <property type="entry name" value="Met_Synth_C/arc"/>
</dbReference>
<evidence type="ECO:0000256" key="1">
    <source>
        <dbReference type="ARBA" id="ARBA00001947"/>
    </source>
</evidence>
<dbReference type="InterPro" id="IPR006276">
    <property type="entry name" value="Cobalamin-indep_Met_synthase"/>
</dbReference>
<accession>A0ABS6ZYR0</accession>
<gene>
    <name evidence="15" type="primary">metE</name>
    <name evidence="15" type="ORF">KZX47_08425</name>
</gene>
<feature type="domain" description="Cobalamin-independent methionine synthase MetE N-terminal" evidence="14">
    <location>
        <begin position="6"/>
        <end position="289"/>
    </location>
</feature>
<dbReference type="Pfam" id="PF01717">
    <property type="entry name" value="Meth_synt_2"/>
    <property type="match status" value="1"/>
</dbReference>
<keyword evidence="16" id="KW-1185">Reference proteome</keyword>
<dbReference type="RefSeq" id="WP_135255916.1">
    <property type="nucleotide sequence ID" value="NZ_JAHXRS010000014.1"/>
</dbReference>
<evidence type="ECO:0000256" key="3">
    <source>
        <dbReference type="ARBA" id="ARBA00004681"/>
    </source>
</evidence>
<evidence type="ECO:0000256" key="5">
    <source>
        <dbReference type="ARBA" id="ARBA00012034"/>
    </source>
</evidence>
<feature type="domain" description="Cobalamin-independent methionine synthase MetE C-terminal/archaeal" evidence="13">
    <location>
        <begin position="399"/>
        <end position="719"/>
    </location>
</feature>
<proteinExistence type="inferred from homology"/>
<dbReference type="EMBL" id="JAHXRS010000014">
    <property type="protein sequence ID" value="MBW6395170.1"/>
    <property type="molecule type" value="Genomic_DNA"/>
</dbReference>
<dbReference type="NCBIfam" id="NF003556">
    <property type="entry name" value="PRK05222.1"/>
    <property type="match status" value="1"/>
</dbReference>
<feature type="compositionally biased region" description="Pro residues" evidence="12">
    <location>
        <begin position="365"/>
        <end position="381"/>
    </location>
</feature>
<dbReference type="CDD" id="cd03311">
    <property type="entry name" value="CIMS_C_terminal_like"/>
    <property type="match status" value="1"/>
</dbReference>
<reference evidence="15 16" key="1">
    <citation type="submission" date="2021-07" db="EMBL/GenBank/DDBJ databases">
        <title>Thermus aquaticus gen. n. and sp. n., a nonsporulating extreme thermophile.</title>
        <authorList>
            <person name="Hu C.-J."/>
            <person name="Li W.-J."/>
            <person name="Xian W.-D."/>
        </authorList>
    </citation>
    <scope>NUCLEOTIDE SEQUENCE [LARGE SCALE GENOMIC DNA]</scope>
    <source>
        <strain evidence="15 16">SYSU G05001</strain>
    </source>
</reference>
<dbReference type="GO" id="GO:0032259">
    <property type="term" value="P:methylation"/>
    <property type="evidence" value="ECO:0007669"/>
    <property type="project" value="UniProtKB-KW"/>
</dbReference>
<evidence type="ECO:0000256" key="12">
    <source>
        <dbReference type="SAM" id="MobiDB-lite"/>
    </source>
</evidence>
<dbReference type="SUPFAM" id="SSF51726">
    <property type="entry name" value="UROD/MetE-like"/>
    <property type="match status" value="2"/>
</dbReference>
<sequence length="733" mass="81561">MIRTLAYGLPRLGPNREYKRLLEGFWSGSISREDFFEGLEALEALRLATYREQVDLYPAGELSLYDPMLDLAVALGLYPLDPGDLEGYYALARGKEALPLRKWFGTNYHYLVPRLPERPRYTPQPGWGLPYPVGRNQALKEGLPTLLGPYTLLRMAQNPPDHLGVHLEALTEAYVELVQPVRGRTVLLQEPALGLDGAEENLPHLLAFYGTLAQEVSLVLLPYYLPPAPRVVEALATLPLRGLGVILAPGISLPQVPKGTALVVEVVEGLGVWRTNLLALGKVLSPLAETGQEVWVAPKAPLYHLPWEVAEPLPGALAGRLAFARERLKELALLKAILLTWTTSQESPPSPEEETAFAQARAWYTPPPPWDFRPSPVPASRPPREERSKAQQNLALPPFPTTTIGSFPQTKGLRDFRKRLRSRALDQTAYWLHIQEAIRANIRLQEELGLDVLVHGEPERSDMVEFFAERLEGFYPTQKGFVLSYGSRVWRPPILFAPPRRREPLVLRETLFAQSLTPKPVKAILTGPITLAAWSYLPQGVEFKEAVIALAEALREEVKEVASHGIRVVQVDEPALLEKLPLKAKERPGYLALVGEAFLRVVGELPPEVQVHLHLCYSDYAALRPFLEVMDPDVASLEGARQDPSFLQTLTGLSLGLGPGAFDVHSPLEVPTEEILTRLQAYLRYLPAERLWVNPDCGLKTRKPEEALANLKNMVEAAKRLRKAFGGSHAHGS</sequence>
<dbReference type="GO" id="GO:0003871">
    <property type="term" value="F:5-methyltetrahydropteroyltriglutamate-homocysteine S-methyltransferase activity"/>
    <property type="evidence" value="ECO:0007669"/>
    <property type="project" value="UniProtKB-EC"/>
</dbReference>
<comment type="pathway">
    <text evidence="3">Amino-acid biosynthesis; L-methionine biosynthesis via de novo pathway; L-methionine from L-homocysteine (MetE route): step 1/1.</text>
</comment>
<comment type="cofactor">
    <cofactor evidence="1">
        <name>Zn(2+)</name>
        <dbReference type="ChEBI" id="CHEBI:29105"/>
    </cofactor>
</comment>
<evidence type="ECO:0000256" key="4">
    <source>
        <dbReference type="ARBA" id="ARBA00009553"/>
    </source>
</evidence>
<dbReference type="Gene3D" id="3.20.20.210">
    <property type="match status" value="2"/>
</dbReference>
<organism evidence="15 16">
    <name type="scientific">Thermus brevis</name>
    <dbReference type="NCBI Taxonomy" id="2862456"/>
    <lineage>
        <taxon>Bacteria</taxon>
        <taxon>Thermotogati</taxon>
        <taxon>Deinococcota</taxon>
        <taxon>Deinococci</taxon>
        <taxon>Thermales</taxon>
        <taxon>Thermaceae</taxon>
        <taxon>Thermus</taxon>
    </lineage>
</organism>
<evidence type="ECO:0000256" key="6">
    <source>
        <dbReference type="ARBA" id="ARBA00022603"/>
    </source>
</evidence>
<evidence type="ECO:0000259" key="14">
    <source>
        <dbReference type="Pfam" id="PF08267"/>
    </source>
</evidence>
<comment type="function">
    <text evidence="2">Catalyzes the transfer of a methyl group from 5-methyltetrahydrofolate to homocysteine resulting in methionine formation.</text>
</comment>
<dbReference type="Proteomes" id="UP000724268">
    <property type="component" value="Unassembled WGS sequence"/>
</dbReference>
<evidence type="ECO:0000256" key="10">
    <source>
        <dbReference type="ARBA" id="ARBA00022833"/>
    </source>
</evidence>
<evidence type="ECO:0000256" key="7">
    <source>
        <dbReference type="ARBA" id="ARBA00022605"/>
    </source>
</evidence>
<evidence type="ECO:0000259" key="13">
    <source>
        <dbReference type="Pfam" id="PF01717"/>
    </source>
</evidence>
<dbReference type="PANTHER" id="PTHR30519">
    <property type="entry name" value="5-METHYLTETRAHYDROPTEROYLTRIGLUTAMATE--HOMOCYSTEINE METHYLTRANSFERASE"/>
    <property type="match status" value="1"/>
</dbReference>